<proteinExistence type="predicted"/>
<dbReference type="AlphaFoldDB" id="A0A3L9XZN6"/>
<evidence type="ECO:0000313" key="2">
    <source>
        <dbReference type="Proteomes" id="UP000281343"/>
    </source>
</evidence>
<name>A0A3L9XZN6_9RHOB</name>
<sequence length="71" mass="7768">MTRDDLDRALLAAHARDDRTALIALYAKASDMAAERTARAFYLTQAYVFALEAGTPEAERLRAGLQALNAI</sequence>
<dbReference type="OrthoDB" id="7864216at2"/>
<evidence type="ECO:0000313" key="1">
    <source>
        <dbReference type="EMBL" id="RMA42009.1"/>
    </source>
</evidence>
<dbReference type="Proteomes" id="UP000281343">
    <property type="component" value="Unassembled WGS sequence"/>
</dbReference>
<keyword evidence="2" id="KW-1185">Reference proteome</keyword>
<protein>
    <submittedName>
        <fullName evidence="1">Uncharacterized protein</fullName>
    </submittedName>
</protein>
<dbReference type="RefSeq" id="WP_121898116.1">
    <property type="nucleotide sequence ID" value="NZ_RCNT01000005.1"/>
</dbReference>
<reference evidence="1 2" key="1">
    <citation type="submission" date="2018-10" db="EMBL/GenBank/DDBJ databases">
        <authorList>
            <person name="Jung H.S."/>
            <person name="Jeon C.O."/>
        </authorList>
    </citation>
    <scope>NUCLEOTIDE SEQUENCE [LARGE SCALE GENOMIC DNA]</scope>
    <source>
        <strain evidence="1 2">MA-7-27</strain>
    </source>
</reference>
<comment type="caution">
    <text evidence="1">The sequence shown here is derived from an EMBL/GenBank/DDBJ whole genome shotgun (WGS) entry which is preliminary data.</text>
</comment>
<organism evidence="1 2">
    <name type="scientific">Rhodophyticola porphyridii</name>
    <dbReference type="NCBI Taxonomy" id="1852017"/>
    <lineage>
        <taxon>Bacteria</taxon>
        <taxon>Pseudomonadati</taxon>
        <taxon>Pseudomonadota</taxon>
        <taxon>Alphaproteobacteria</taxon>
        <taxon>Rhodobacterales</taxon>
        <taxon>Roseobacteraceae</taxon>
        <taxon>Rhodophyticola</taxon>
    </lineage>
</organism>
<dbReference type="EMBL" id="RCNT01000005">
    <property type="protein sequence ID" value="RMA42009.1"/>
    <property type="molecule type" value="Genomic_DNA"/>
</dbReference>
<gene>
    <name evidence="1" type="ORF">D9R08_11095</name>
</gene>
<accession>A0A3L9XZN6</accession>